<feature type="compositionally biased region" description="Polar residues" evidence="1">
    <location>
        <begin position="332"/>
        <end position="343"/>
    </location>
</feature>
<evidence type="ECO:0000259" key="3">
    <source>
        <dbReference type="Pfam" id="PF09463"/>
    </source>
</evidence>
<evidence type="ECO:0000313" key="5">
    <source>
        <dbReference type="Proteomes" id="UP000799429"/>
    </source>
</evidence>
<name>A0A9P4SGI3_9PEZI</name>
<sequence length="467" mass="50110">MANLPENIEHTLRTIFKRCVQCPDEVPPCPPCKKGDVCSQSAQSCTRCVKVECVPQDAAGQGPSISHKSGPNVGAIAGGVVGGLIFIAILTYCVWRFCLKGRRQQYQESQWEDMDAATEKRRSEFTMRRDARMSTHTVASMASTVLTRASNIIQIAYIPGVTNRSGPGSPGLLVPPVPPIPAMSPSTPGGSPYTDQLFFTPGELRDSTYSGLSGDGRSSFRTSITPSLARTSVATTIYRDNAVVSPLPAQTIVRGKAAVVSVKSSGQPSPAESPSIIDTPPVPQVEMHKYVKPIKIQMPGSSTPSIRSTPAGSVRSITIGKPKPLEIVKKPSSLSRTESSEPLQPTDRPESVNTNRTHSRAERSTLMLSDSESDAETEPRRSLMNSSPKSARDSHVTEIMDTPQSIQGSFTGSNSNPGSPDPGRKSSGRMSTVMEIEEATRRASMGPKGGLGRRRDESPFSDSNEVR</sequence>
<dbReference type="OrthoDB" id="2402916at2759"/>
<feature type="compositionally biased region" description="Basic and acidic residues" evidence="1">
    <location>
        <begin position="453"/>
        <end position="467"/>
    </location>
</feature>
<dbReference type="EMBL" id="MU006090">
    <property type="protein sequence ID" value="KAF2842095.1"/>
    <property type="molecule type" value="Genomic_DNA"/>
</dbReference>
<keyword evidence="5" id="KW-1185">Reference proteome</keyword>
<organism evidence="4 5">
    <name type="scientific">Patellaria atrata CBS 101060</name>
    <dbReference type="NCBI Taxonomy" id="1346257"/>
    <lineage>
        <taxon>Eukaryota</taxon>
        <taxon>Fungi</taxon>
        <taxon>Dikarya</taxon>
        <taxon>Ascomycota</taxon>
        <taxon>Pezizomycotina</taxon>
        <taxon>Dothideomycetes</taxon>
        <taxon>Dothideomycetes incertae sedis</taxon>
        <taxon>Patellariales</taxon>
        <taxon>Patellariaceae</taxon>
        <taxon>Patellaria</taxon>
    </lineage>
</organism>
<comment type="caution">
    <text evidence="4">The sequence shown here is derived from an EMBL/GenBank/DDBJ whole genome shotgun (WGS) entry which is preliminary data.</text>
</comment>
<evidence type="ECO:0000256" key="1">
    <source>
        <dbReference type="SAM" id="MobiDB-lite"/>
    </source>
</evidence>
<keyword evidence="2" id="KW-1133">Transmembrane helix</keyword>
<feature type="compositionally biased region" description="Polar residues" evidence="1">
    <location>
        <begin position="402"/>
        <end position="418"/>
    </location>
</feature>
<protein>
    <recommendedName>
        <fullName evidence="3">Membrane anchor Opy2 N-terminal domain-containing protein</fullName>
    </recommendedName>
</protein>
<accession>A0A9P4SGI3</accession>
<dbReference type="InterPro" id="IPR018571">
    <property type="entry name" value="Membrane_anchor_Opy2_N"/>
</dbReference>
<keyword evidence="2" id="KW-0472">Membrane</keyword>
<dbReference type="Pfam" id="PF09463">
    <property type="entry name" value="Opy2"/>
    <property type="match status" value="1"/>
</dbReference>
<feature type="compositionally biased region" description="Polar residues" evidence="1">
    <location>
        <begin position="299"/>
        <end position="311"/>
    </location>
</feature>
<evidence type="ECO:0000313" key="4">
    <source>
        <dbReference type="EMBL" id="KAF2842095.1"/>
    </source>
</evidence>
<feature type="region of interest" description="Disordered" evidence="1">
    <location>
        <begin position="296"/>
        <end position="467"/>
    </location>
</feature>
<proteinExistence type="predicted"/>
<keyword evidence="2" id="KW-0812">Transmembrane</keyword>
<feature type="transmembrane region" description="Helical" evidence="2">
    <location>
        <begin position="73"/>
        <end position="95"/>
    </location>
</feature>
<dbReference type="Proteomes" id="UP000799429">
    <property type="component" value="Unassembled WGS sequence"/>
</dbReference>
<evidence type="ECO:0000256" key="2">
    <source>
        <dbReference type="SAM" id="Phobius"/>
    </source>
</evidence>
<gene>
    <name evidence="4" type="ORF">M501DRAFT_1013459</name>
</gene>
<reference evidence="4" key="1">
    <citation type="journal article" date="2020" name="Stud. Mycol.">
        <title>101 Dothideomycetes genomes: a test case for predicting lifestyles and emergence of pathogens.</title>
        <authorList>
            <person name="Haridas S."/>
            <person name="Albert R."/>
            <person name="Binder M."/>
            <person name="Bloem J."/>
            <person name="Labutti K."/>
            <person name="Salamov A."/>
            <person name="Andreopoulos B."/>
            <person name="Baker S."/>
            <person name="Barry K."/>
            <person name="Bills G."/>
            <person name="Bluhm B."/>
            <person name="Cannon C."/>
            <person name="Castanera R."/>
            <person name="Culley D."/>
            <person name="Daum C."/>
            <person name="Ezra D."/>
            <person name="Gonzalez J."/>
            <person name="Henrissat B."/>
            <person name="Kuo A."/>
            <person name="Liang C."/>
            <person name="Lipzen A."/>
            <person name="Lutzoni F."/>
            <person name="Magnuson J."/>
            <person name="Mondo S."/>
            <person name="Nolan M."/>
            <person name="Ohm R."/>
            <person name="Pangilinan J."/>
            <person name="Park H.-J."/>
            <person name="Ramirez L."/>
            <person name="Alfaro M."/>
            <person name="Sun H."/>
            <person name="Tritt A."/>
            <person name="Yoshinaga Y."/>
            <person name="Zwiers L.-H."/>
            <person name="Turgeon B."/>
            <person name="Goodwin S."/>
            <person name="Spatafora J."/>
            <person name="Crous P."/>
            <person name="Grigoriev I."/>
        </authorList>
    </citation>
    <scope>NUCLEOTIDE SEQUENCE</scope>
    <source>
        <strain evidence="4">CBS 101060</strain>
    </source>
</reference>
<dbReference type="AlphaFoldDB" id="A0A9P4SGI3"/>
<feature type="domain" description="Membrane anchor Opy2 N-terminal" evidence="3">
    <location>
        <begin position="19"/>
        <end position="53"/>
    </location>
</feature>